<name>A0A8J5REE9_ZIZPA</name>
<proteinExistence type="predicted"/>
<comment type="caution">
    <text evidence="2">The sequence shown here is derived from an EMBL/GenBank/DDBJ whole genome shotgun (WGS) entry which is preliminary data.</text>
</comment>
<evidence type="ECO:0000256" key="1">
    <source>
        <dbReference type="SAM" id="MobiDB-lite"/>
    </source>
</evidence>
<reference evidence="2" key="2">
    <citation type="submission" date="2021-02" db="EMBL/GenBank/DDBJ databases">
        <authorList>
            <person name="Kimball J.A."/>
            <person name="Haas M.W."/>
            <person name="Macchietto M."/>
            <person name="Kono T."/>
            <person name="Duquette J."/>
            <person name="Shao M."/>
        </authorList>
    </citation>
    <scope>NUCLEOTIDE SEQUENCE</scope>
    <source>
        <tissue evidence="2">Fresh leaf tissue</tissue>
    </source>
</reference>
<evidence type="ECO:0000313" key="3">
    <source>
        <dbReference type="Proteomes" id="UP000729402"/>
    </source>
</evidence>
<accession>A0A8J5REE9</accession>
<dbReference type="Proteomes" id="UP000729402">
    <property type="component" value="Unassembled WGS sequence"/>
</dbReference>
<feature type="region of interest" description="Disordered" evidence="1">
    <location>
        <begin position="43"/>
        <end position="69"/>
    </location>
</feature>
<evidence type="ECO:0000313" key="2">
    <source>
        <dbReference type="EMBL" id="KAG8052061.1"/>
    </source>
</evidence>
<protein>
    <submittedName>
        <fullName evidence="2">Uncharacterized protein</fullName>
    </submittedName>
</protein>
<keyword evidence="3" id="KW-1185">Reference proteome</keyword>
<reference evidence="2" key="1">
    <citation type="journal article" date="2021" name="bioRxiv">
        <title>Whole Genome Assembly and Annotation of Northern Wild Rice, Zizania palustris L., Supports a Whole Genome Duplication in the Zizania Genus.</title>
        <authorList>
            <person name="Haas M."/>
            <person name="Kono T."/>
            <person name="Macchietto M."/>
            <person name="Millas R."/>
            <person name="McGilp L."/>
            <person name="Shao M."/>
            <person name="Duquette J."/>
            <person name="Hirsch C.N."/>
            <person name="Kimball J."/>
        </authorList>
    </citation>
    <scope>NUCLEOTIDE SEQUENCE</scope>
    <source>
        <tissue evidence="2">Fresh leaf tissue</tissue>
    </source>
</reference>
<dbReference type="AlphaFoldDB" id="A0A8J5REE9"/>
<dbReference type="EMBL" id="JAAALK010000288">
    <property type="protein sequence ID" value="KAG8052061.1"/>
    <property type="molecule type" value="Genomic_DNA"/>
</dbReference>
<organism evidence="2 3">
    <name type="scientific">Zizania palustris</name>
    <name type="common">Northern wild rice</name>
    <dbReference type="NCBI Taxonomy" id="103762"/>
    <lineage>
        <taxon>Eukaryota</taxon>
        <taxon>Viridiplantae</taxon>
        <taxon>Streptophyta</taxon>
        <taxon>Embryophyta</taxon>
        <taxon>Tracheophyta</taxon>
        <taxon>Spermatophyta</taxon>
        <taxon>Magnoliopsida</taxon>
        <taxon>Liliopsida</taxon>
        <taxon>Poales</taxon>
        <taxon>Poaceae</taxon>
        <taxon>BOP clade</taxon>
        <taxon>Oryzoideae</taxon>
        <taxon>Oryzeae</taxon>
        <taxon>Zizaniinae</taxon>
        <taxon>Zizania</taxon>
    </lineage>
</organism>
<gene>
    <name evidence="2" type="ORF">GUJ93_ZPchr0001g31478</name>
</gene>
<sequence length="84" mass="8462">MVNVGSGVVENTANLLVVNTTPRVAEHGAGHRAMDTALGSEVHTSIPPLANDTTRPTGPATGPSMPVPLGAIGLLRTSTLLPQG</sequence>